<keyword evidence="1" id="KW-0812">Transmembrane</keyword>
<reference evidence="2 3" key="1">
    <citation type="submission" date="2013-10" db="EMBL/GenBank/DDBJ databases">
        <title>The Genome Sequence of Acinetobacter nectaris CIP 110549.</title>
        <authorList>
            <consortium name="The Broad Institute Genomics Platform"/>
            <consortium name="The Broad Institute Genome Sequencing Center for Infectious Disease"/>
            <person name="Cerqueira G."/>
            <person name="Feldgarden M."/>
            <person name="Courvalin P."/>
            <person name="Grillot-Courvalin C."/>
            <person name="Clermont D."/>
            <person name="Rocha E."/>
            <person name="Yoon E.-J."/>
            <person name="Nemec A."/>
            <person name="Young S.K."/>
            <person name="Zeng Q."/>
            <person name="Gargeya S."/>
            <person name="Fitzgerald M."/>
            <person name="Abouelleil A."/>
            <person name="Alvarado L."/>
            <person name="Berlin A.M."/>
            <person name="Chapman S.B."/>
            <person name="Gainer-Dewar J."/>
            <person name="Goldberg J."/>
            <person name="Gnerre S."/>
            <person name="Griggs A."/>
            <person name="Gujja S."/>
            <person name="Hansen M."/>
            <person name="Howarth C."/>
            <person name="Imamovic A."/>
            <person name="Ireland A."/>
            <person name="Larimer J."/>
            <person name="McCowan C."/>
            <person name="Murphy C."/>
            <person name="Pearson M."/>
            <person name="Poon T.W."/>
            <person name="Priest M."/>
            <person name="Roberts A."/>
            <person name="Saif S."/>
            <person name="Shea T."/>
            <person name="Sykes S."/>
            <person name="Wortman J."/>
            <person name="Nusbaum C."/>
            <person name="Birren B."/>
        </authorList>
    </citation>
    <scope>NUCLEOTIDE SEQUENCE [LARGE SCALE GENOMIC DNA]</scope>
    <source>
        <strain evidence="2 3">CIP 110549</strain>
    </source>
</reference>
<keyword evidence="3" id="KW-1185">Reference proteome</keyword>
<gene>
    <name evidence="2" type="ORF">P256_00405</name>
</gene>
<feature type="transmembrane region" description="Helical" evidence="1">
    <location>
        <begin position="37"/>
        <end position="56"/>
    </location>
</feature>
<comment type="caution">
    <text evidence="2">The sequence shown here is derived from an EMBL/GenBank/DDBJ whole genome shotgun (WGS) entry which is preliminary data.</text>
</comment>
<dbReference type="HOGENOM" id="CLU_182735_0_0_6"/>
<proteinExistence type="predicted"/>
<dbReference type="STRING" id="1392540.P256_00405"/>
<name>V2TPM4_9GAMM</name>
<evidence type="ECO:0000313" key="2">
    <source>
        <dbReference type="EMBL" id="ESK39966.1"/>
    </source>
</evidence>
<dbReference type="RefSeq" id="WP_023272008.1">
    <property type="nucleotide sequence ID" value="NZ_KI530712.1"/>
</dbReference>
<dbReference type="PATRIC" id="fig|1392540.3.peg.396"/>
<dbReference type="OrthoDB" id="6701134at2"/>
<evidence type="ECO:0000256" key="1">
    <source>
        <dbReference type="SAM" id="Phobius"/>
    </source>
</evidence>
<dbReference type="EMBL" id="AYER01000003">
    <property type="protein sequence ID" value="ESK39966.1"/>
    <property type="molecule type" value="Genomic_DNA"/>
</dbReference>
<sequence>MNTRINPNIAIYMVMTIALMLTLSVQGVISGNLKAEQFLYAIGVSIAFSVWAMIDAKFRQNSIDSK</sequence>
<evidence type="ECO:0000313" key="3">
    <source>
        <dbReference type="Proteomes" id="UP000023785"/>
    </source>
</evidence>
<dbReference type="AlphaFoldDB" id="V2TPM4"/>
<keyword evidence="1" id="KW-1133">Transmembrane helix</keyword>
<keyword evidence="1" id="KW-0472">Membrane</keyword>
<protein>
    <submittedName>
        <fullName evidence="2">Uncharacterized protein</fullName>
    </submittedName>
</protein>
<dbReference type="eggNOG" id="ENOG5032A6I">
    <property type="taxonomic scope" value="Bacteria"/>
</dbReference>
<feature type="transmembrane region" description="Helical" evidence="1">
    <location>
        <begin position="9"/>
        <end position="31"/>
    </location>
</feature>
<accession>V2TPM4</accession>
<organism evidence="2 3">
    <name type="scientific">Acinetobacter nectaris CIP 110549</name>
    <dbReference type="NCBI Taxonomy" id="1392540"/>
    <lineage>
        <taxon>Bacteria</taxon>
        <taxon>Pseudomonadati</taxon>
        <taxon>Pseudomonadota</taxon>
        <taxon>Gammaproteobacteria</taxon>
        <taxon>Moraxellales</taxon>
        <taxon>Moraxellaceae</taxon>
        <taxon>Acinetobacter</taxon>
    </lineage>
</organism>
<dbReference type="Proteomes" id="UP000023785">
    <property type="component" value="Unassembled WGS sequence"/>
</dbReference>